<gene>
    <name evidence="7" type="ORF">BURPS1710A_A0595</name>
</gene>
<dbReference type="CDD" id="cd17316">
    <property type="entry name" value="MFS_SV2_like"/>
    <property type="match status" value="1"/>
</dbReference>
<evidence type="ECO:0000256" key="2">
    <source>
        <dbReference type="ARBA" id="ARBA00022692"/>
    </source>
</evidence>
<feature type="transmembrane region" description="Helical" evidence="5">
    <location>
        <begin position="128"/>
        <end position="150"/>
    </location>
</feature>
<evidence type="ECO:0000313" key="7">
    <source>
        <dbReference type="EMBL" id="EET04411.1"/>
    </source>
</evidence>
<dbReference type="PROSITE" id="PS00217">
    <property type="entry name" value="SUGAR_TRANSPORT_2"/>
    <property type="match status" value="1"/>
</dbReference>
<dbReference type="HOGENOM" id="CLU_001265_46_6_4"/>
<dbReference type="InterPro" id="IPR005828">
    <property type="entry name" value="MFS_sugar_transport-like"/>
</dbReference>
<dbReference type="PROSITE" id="PS50850">
    <property type="entry name" value="MFS"/>
    <property type="match status" value="1"/>
</dbReference>
<protein>
    <submittedName>
        <fullName evidence="7">Major facilitator family transporter</fullName>
    </submittedName>
</protein>
<evidence type="ECO:0000256" key="3">
    <source>
        <dbReference type="ARBA" id="ARBA00022989"/>
    </source>
</evidence>
<dbReference type="RefSeq" id="WP_004528285.1">
    <property type="nucleotide sequence ID" value="NZ_CM000833.1"/>
</dbReference>
<feature type="transmembrane region" description="Helical" evidence="5">
    <location>
        <begin position="411"/>
        <end position="433"/>
    </location>
</feature>
<keyword evidence="4 5" id="KW-0472">Membrane</keyword>
<evidence type="ECO:0000259" key="6">
    <source>
        <dbReference type="PROSITE" id="PS50850"/>
    </source>
</evidence>
<proteinExistence type="predicted"/>
<feature type="transmembrane region" description="Helical" evidence="5">
    <location>
        <begin position="370"/>
        <end position="390"/>
    </location>
</feature>
<organism evidence="7">
    <name type="scientific">Burkholderia pseudomallei 1710a</name>
    <dbReference type="NCBI Taxonomy" id="320371"/>
    <lineage>
        <taxon>Bacteria</taxon>
        <taxon>Pseudomonadati</taxon>
        <taxon>Pseudomonadota</taxon>
        <taxon>Betaproteobacteria</taxon>
        <taxon>Burkholderiales</taxon>
        <taxon>Burkholderiaceae</taxon>
        <taxon>Burkholderia</taxon>
        <taxon>pseudomallei group</taxon>
    </lineage>
</organism>
<dbReference type="GO" id="GO:0046943">
    <property type="term" value="F:carboxylic acid transmembrane transporter activity"/>
    <property type="evidence" value="ECO:0007669"/>
    <property type="project" value="TreeGrafter"/>
</dbReference>
<dbReference type="InterPro" id="IPR005829">
    <property type="entry name" value="Sugar_transporter_CS"/>
</dbReference>
<dbReference type="InterPro" id="IPR020846">
    <property type="entry name" value="MFS_dom"/>
</dbReference>
<evidence type="ECO:0000256" key="5">
    <source>
        <dbReference type="SAM" id="Phobius"/>
    </source>
</evidence>
<feature type="domain" description="Major facilitator superfamily (MFS) profile" evidence="6">
    <location>
        <begin position="37"/>
        <end position="464"/>
    </location>
</feature>
<keyword evidence="3 5" id="KW-1133">Transmembrane helix</keyword>
<feature type="transmembrane region" description="Helical" evidence="5">
    <location>
        <begin position="346"/>
        <end position="364"/>
    </location>
</feature>
<accession>A0A0E1VWM9</accession>
<sequence>MSTLDLDAPISTPIRTASDVSRLINASGARANHARVIVLLALGGVFLDAYDLTTLSYGIEDVTREFGLTPALSGLVSASIMIGTILGSLLGGWFTDKVGRYRVFMADMLCFVVAAIVAGLAPNVEVLIAARFVMGLGVGIDLPVAMAFLAEFSKFGGRGNKASRLAAWCPMWYAASSVCFLIVFGLYFALPAEHARWLWRASLIFGAAPALAIIAVRGRYMNESPLWAANQGKLRDAARILRESYGIRAHAADDTPRAAPSQPPVSFRVLFRQPYLPRTLVASAMNLCIPFEYTAIAFFLPTILTQFLGAGVFETIAATLALNVLFALTGGLLGMRLAYRLPSRRVAIAGFALQAAALVTLALLGHPQTALGIGAAVLMLGLWLFAEGFGPGAQMMIYPALSYPASIRGTGLGFGRALTGIGSAFALFVLPILNARLGAGMFWIVAIAAFVPIVFLAAIRFEPTARDVDVDIDAGSRAQGDRARVRAAA</sequence>
<feature type="transmembrane region" description="Helical" evidence="5">
    <location>
        <begin position="36"/>
        <end position="59"/>
    </location>
</feature>
<dbReference type="GO" id="GO:0005886">
    <property type="term" value="C:plasma membrane"/>
    <property type="evidence" value="ECO:0007669"/>
    <property type="project" value="TreeGrafter"/>
</dbReference>
<reference evidence="7" key="1">
    <citation type="submission" date="2009-05" db="EMBL/GenBank/DDBJ databases">
        <authorList>
            <person name="Harkins D.M."/>
            <person name="DeShazer D."/>
            <person name="Woods D.E."/>
            <person name="Brinkac L.M."/>
            <person name="Brown K.A."/>
            <person name="Hung G.C."/>
            <person name="Tuanyok A."/>
            <person name="Zhang B."/>
            <person name="Nierman W.C."/>
        </authorList>
    </citation>
    <scope>NUCLEOTIDE SEQUENCE [LARGE SCALE GENOMIC DNA]</scope>
    <source>
        <strain evidence="7">1710a</strain>
    </source>
</reference>
<dbReference type="EMBL" id="CM000833">
    <property type="protein sequence ID" value="EET04411.1"/>
    <property type="molecule type" value="Genomic_DNA"/>
</dbReference>
<keyword evidence="2 5" id="KW-0812">Transmembrane</keyword>
<dbReference type="Gene3D" id="1.20.1250.20">
    <property type="entry name" value="MFS general substrate transporter like domains"/>
    <property type="match status" value="1"/>
</dbReference>
<feature type="transmembrane region" description="Helical" evidence="5">
    <location>
        <begin position="103"/>
        <end position="122"/>
    </location>
</feature>
<evidence type="ECO:0000256" key="4">
    <source>
        <dbReference type="ARBA" id="ARBA00023136"/>
    </source>
</evidence>
<dbReference type="AlphaFoldDB" id="A0A0E1VWM9"/>
<dbReference type="InterPro" id="IPR036259">
    <property type="entry name" value="MFS_trans_sf"/>
</dbReference>
<dbReference type="PANTHER" id="PTHR23508">
    <property type="entry name" value="CARBOXYLIC ACID TRANSPORTER PROTEIN HOMOLOG"/>
    <property type="match status" value="1"/>
</dbReference>
<feature type="transmembrane region" description="Helical" evidence="5">
    <location>
        <begin position="316"/>
        <end position="339"/>
    </location>
</feature>
<feature type="transmembrane region" description="Helical" evidence="5">
    <location>
        <begin position="171"/>
        <end position="191"/>
    </location>
</feature>
<evidence type="ECO:0000256" key="1">
    <source>
        <dbReference type="ARBA" id="ARBA00004141"/>
    </source>
</evidence>
<dbReference type="SUPFAM" id="SSF103473">
    <property type="entry name" value="MFS general substrate transporter"/>
    <property type="match status" value="1"/>
</dbReference>
<dbReference type="Proteomes" id="UP000001812">
    <property type="component" value="Chromosome II"/>
</dbReference>
<dbReference type="PANTHER" id="PTHR23508:SF10">
    <property type="entry name" value="CARBOXYLIC ACID TRANSPORTER PROTEIN HOMOLOG"/>
    <property type="match status" value="1"/>
</dbReference>
<feature type="transmembrane region" description="Helical" evidence="5">
    <location>
        <begin position="71"/>
        <end position="91"/>
    </location>
</feature>
<feature type="transmembrane region" description="Helical" evidence="5">
    <location>
        <begin position="439"/>
        <end position="459"/>
    </location>
</feature>
<feature type="transmembrane region" description="Helical" evidence="5">
    <location>
        <begin position="197"/>
        <end position="216"/>
    </location>
</feature>
<dbReference type="Pfam" id="PF00083">
    <property type="entry name" value="Sugar_tr"/>
    <property type="match status" value="1"/>
</dbReference>
<name>A0A0E1VWM9_BURPE</name>
<comment type="subcellular location">
    <subcellularLocation>
        <location evidence="1">Membrane</location>
        <topology evidence="1">Multi-pass membrane protein</topology>
    </subcellularLocation>
</comment>
<feature type="transmembrane region" description="Helical" evidence="5">
    <location>
        <begin position="280"/>
        <end position="304"/>
    </location>
</feature>